<name>A0A2A6BGS0_PRIPA</name>
<keyword evidence="2" id="KW-1185">Reference proteome</keyword>
<dbReference type="Proteomes" id="UP000005239">
    <property type="component" value="Unassembled WGS sequence"/>
</dbReference>
<proteinExistence type="predicted"/>
<sequence>MFLVLLFLLSPLLAVVWLKYSELYDEIDFKNVAQSGDVRVYYFSLVDLYLSDSSQANGVFARTVGYDAIHRNNADNCYPAMDTDFGNSFDGFTISVNGPLLTLAFDSKKYPNSKVDLKAGNGFGFDRFPFPNQPVYISSPGFVCGSPSSSQVYRSSSLAKSDDYTLKTPDIKFYGNFQDHTNSVQMQLQTPGVIVSFTPGTVDSFFGKRVRVEDVKSSTVEASTTTTTTMVTKITSSPEVTTSSTGTYTTIVSTIFYGFVRLQNSVLYDEVDFKNVPQLSTDMCASGCKVYATIWKSSDYDPIMKNILVYDPNMDQNSSVFHLSSIFMQGYQEKAYLEMGNVPTVTIYNTNANLESGPLALWIVSTKSPYYHTAEVYEPQRLERNLKIAPYPITILSARPFTVNAKHSDDGNAVFARTVGFDAIDRDSEDNCYPAMDKDFGDYFGGFSLAINGPLLTIHFDTDKYPNSQVKISASPSYNYDQTLKGPLFVSSPGFVCGSASSSEVFRSRELATGVQYTLITKDNKEMLINFDMDVVSDEDHPVRIFDPNSNVGFGFYGSFADSSNSLKYSVQTNRVTVTFVPRPGDSFFGMRVWAEDVGDNTSFNLITTTSSTSHQPLVVVLFSIFVLVFGKMV</sequence>
<evidence type="ECO:0000313" key="2">
    <source>
        <dbReference type="Proteomes" id="UP000005239"/>
    </source>
</evidence>
<organism evidence="1 2">
    <name type="scientific">Pristionchus pacificus</name>
    <name type="common">Parasitic nematode worm</name>
    <dbReference type="NCBI Taxonomy" id="54126"/>
    <lineage>
        <taxon>Eukaryota</taxon>
        <taxon>Metazoa</taxon>
        <taxon>Ecdysozoa</taxon>
        <taxon>Nematoda</taxon>
        <taxon>Chromadorea</taxon>
        <taxon>Rhabditida</taxon>
        <taxon>Rhabditina</taxon>
        <taxon>Diplogasteromorpha</taxon>
        <taxon>Diplogasteroidea</taxon>
        <taxon>Neodiplogasteridae</taxon>
        <taxon>Pristionchus</taxon>
    </lineage>
</organism>
<dbReference type="AlphaFoldDB" id="A0A2A6BGS0"/>
<gene>
    <name evidence="1" type="primary">WBGene00116356</name>
</gene>
<reference evidence="1" key="2">
    <citation type="submission" date="2022-06" db="UniProtKB">
        <authorList>
            <consortium name="EnsemblMetazoa"/>
        </authorList>
    </citation>
    <scope>IDENTIFICATION</scope>
    <source>
        <strain evidence="1">PS312</strain>
    </source>
</reference>
<reference evidence="2" key="1">
    <citation type="journal article" date="2008" name="Nat. Genet.">
        <title>The Pristionchus pacificus genome provides a unique perspective on nematode lifestyle and parasitism.</title>
        <authorList>
            <person name="Dieterich C."/>
            <person name="Clifton S.W."/>
            <person name="Schuster L.N."/>
            <person name="Chinwalla A."/>
            <person name="Delehaunty K."/>
            <person name="Dinkelacker I."/>
            <person name="Fulton L."/>
            <person name="Fulton R."/>
            <person name="Godfrey J."/>
            <person name="Minx P."/>
            <person name="Mitreva M."/>
            <person name="Roeseler W."/>
            <person name="Tian H."/>
            <person name="Witte H."/>
            <person name="Yang S.P."/>
            <person name="Wilson R.K."/>
            <person name="Sommer R.J."/>
        </authorList>
    </citation>
    <scope>NUCLEOTIDE SEQUENCE [LARGE SCALE GENOMIC DNA]</scope>
    <source>
        <strain evidence="2">PS312</strain>
    </source>
</reference>
<protein>
    <submittedName>
        <fullName evidence="1">Uncharacterized protein</fullName>
    </submittedName>
</protein>
<dbReference type="EnsemblMetazoa" id="PPA26802.1">
    <property type="protein sequence ID" value="PPA26802.1"/>
    <property type="gene ID" value="WBGene00116356"/>
</dbReference>
<accession>A0A2A6BGS0</accession>
<evidence type="ECO:0000313" key="1">
    <source>
        <dbReference type="EnsemblMetazoa" id="PPA26802.1"/>
    </source>
</evidence>
<accession>A0A8R1UKJ3</accession>